<evidence type="ECO:0008006" key="4">
    <source>
        <dbReference type="Google" id="ProtNLM"/>
    </source>
</evidence>
<feature type="signal peptide" evidence="1">
    <location>
        <begin position="1"/>
        <end position="18"/>
    </location>
</feature>
<dbReference type="SMART" id="SM00671">
    <property type="entry name" value="SEL1"/>
    <property type="match status" value="1"/>
</dbReference>
<evidence type="ECO:0000313" key="3">
    <source>
        <dbReference type="Proteomes" id="UP000199424"/>
    </source>
</evidence>
<protein>
    <recommendedName>
        <fullName evidence="4">Sel1 repeat-containing protein</fullName>
    </recommendedName>
</protein>
<feature type="chain" id="PRO_5011607527" description="Sel1 repeat-containing protein" evidence="1">
    <location>
        <begin position="19"/>
        <end position="380"/>
    </location>
</feature>
<reference evidence="3" key="1">
    <citation type="submission" date="2016-10" db="EMBL/GenBank/DDBJ databases">
        <authorList>
            <person name="Varghese N."/>
            <person name="Submissions S."/>
        </authorList>
    </citation>
    <scope>NUCLEOTIDE SEQUENCE [LARGE SCALE GENOMIC DNA]</scope>
    <source>
        <strain evidence="3">CGMCC 1.7285</strain>
    </source>
</reference>
<dbReference type="Gene3D" id="1.25.40.10">
    <property type="entry name" value="Tetratricopeptide repeat domain"/>
    <property type="match status" value="1"/>
</dbReference>
<gene>
    <name evidence="2" type="ORF">SAMN04488070_1116</name>
</gene>
<dbReference type="EMBL" id="FOYU01000001">
    <property type="protein sequence ID" value="SFR44729.1"/>
    <property type="molecule type" value="Genomic_DNA"/>
</dbReference>
<evidence type="ECO:0000256" key="1">
    <source>
        <dbReference type="SAM" id="SignalP"/>
    </source>
</evidence>
<keyword evidence="1" id="KW-0732">Signal</keyword>
<organism evidence="2 3">
    <name type="scientific">Pseudidiomarina maritima</name>
    <dbReference type="NCBI Taxonomy" id="519453"/>
    <lineage>
        <taxon>Bacteria</taxon>
        <taxon>Pseudomonadati</taxon>
        <taxon>Pseudomonadota</taxon>
        <taxon>Gammaproteobacteria</taxon>
        <taxon>Alteromonadales</taxon>
        <taxon>Idiomarinaceae</taxon>
        <taxon>Pseudidiomarina</taxon>
    </lineage>
</organism>
<dbReference type="AlphaFoldDB" id="A0A1I6GRI7"/>
<sequence length="380" mass="42693">MRIIVFLATLVFSSTVSAQSYQMPEGEQGYWKLEEVLLWQLIDPAENGEPFAISKLNQLVKDCLANADCKGPLANRSSQPTGKQREAAVAAAHLAELFWDKAEAAGLQRDAVRYIRLHTFANNLLYAPSTYALGRLYLHGFAAGGISQNTEQGVRLLKSAYERGHMESAIELALYYRSMGLRDPARNTFEVAFNLINQSAATPDSFVEVIHTNLRQLGYPLDDVVAARKSSVATPESKVVQQQTQAAVRQDRVEQARQCYADAESITRRDSQLRRQLSSLDASLNDVEGDINVLRNTRSTVSGTYSGQLESYARSGQFSQLEQERRELIRERGYVDRELRDLIRYAQSRQSECNLSLYRSEYDLVCQGNTSNSFCKGYDL</sequence>
<dbReference type="RefSeq" id="WP_092856136.1">
    <property type="nucleotide sequence ID" value="NZ_FOYU01000001.1"/>
</dbReference>
<keyword evidence="3" id="KW-1185">Reference proteome</keyword>
<evidence type="ECO:0000313" key="2">
    <source>
        <dbReference type="EMBL" id="SFR44729.1"/>
    </source>
</evidence>
<proteinExistence type="predicted"/>
<dbReference type="SUPFAM" id="SSF81901">
    <property type="entry name" value="HCP-like"/>
    <property type="match status" value="1"/>
</dbReference>
<dbReference type="InterPro" id="IPR006597">
    <property type="entry name" value="Sel1-like"/>
</dbReference>
<dbReference type="Proteomes" id="UP000199424">
    <property type="component" value="Unassembled WGS sequence"/>
</dbReference>
<dbReference type="InterPro" id="IPR011990">
    <property type="entry name" value="TPR-like_helical_dom_sf"/>
</dbReference>
<name>A0A1I6GRI7_9GAMM</name>
<accession>A0A1I6GRI7</accession>